<dbReference type="GO" id="GO:0016787">
    <property type="term" value="F:hydrolase activity"/>
    <property type="evidence" value="ECO:0007669"/>
    <property type="project" value="UniProtKB-KW"/>
</dbReference>
<organism evidence="2 3">
    <name type="scientific">Rugosimonospora acidiphila</name>
    <dbReference type="NCBI Taxonomy" id="556531"/>
    <lineage>
        <taxon>Bacteria</taxon>
        <taxon>Bacillati</taxon>
        <taxon>Actinomycetota</taxon>
        <taxon>Actinomycetes</taxon>
        <taxon>Micromonosporales</taxon>
        <taxon>Micromonosporaceae</taxon>
        <taxon>Rugosimonospora</taxon>
    </lineage>
</organism>
<comment type="caution">
    <text evidence="2">The sequence shown here is derived from an EMBL/GenBank/DDBJ whole genome shotgun (WGS) entry which is preliminary data.</text>
</comment>
<dbReference type="EMBL" id="BAABJQ010000012">
    <property type="protein sequence ID" value="GAA5189490.1"/>
    <property type="molecule type" value="Genomic_DNA"/>
</dbReference>
<protein>
    <submittedName>
        <fullName evidence="2">Serine hydrolase</fullName>
    </submittedName>
</protein>
<reference evidence="3" key="1">
    <citation type="journal article" date="2019" name="Int. J. Syst. Evol. Microbiol.">
        <title>The Global Catalogue of Microorganisms (GCM) 10K type strain sequencing project: providing services to taxonomists for standard genome sequencing and annotation.</title>
        <authorList>
            <consortium name="The Broad Institute Genomics Platform"/>
            <consortium name="The Broad Institute Genome Sequencing Center for Infectious Disease"/>
            <person name="Wu L."/>
            <person name="Ma J."/>
        </authorList>
    </citation>
    <scope>NUCLEOTIDE SEQUENCE [LARGE SCALE GENOMIC DNA]</scope>
    <source>
        <strain evidence="3">JCM 18304</strain>
    </source>
</reference>
<keyword evidence="3" id="KW-1185">Reference proteome</keyword>
<feature type="region of interest" description="Disordered" evidence="1">
    <location>
        <begin position="1"/>
        <end position="41"/>
    </location>
</feature>
<keyword evidence="2" id="KW-0378">Hydrolase</keyword>
<dbReference type="InterPro" id="IPR012338">
    <property type="entry name" value="Beta-lactam/transpept-like"/>
</dbReference>
<evidence type="ECO:0000313" key="3">
    <source>
        <dbReference type="Proteomes" id="UP001501570"/>
    </source>
</evidence>
<sequence>MPGTSAKLFGNAAQAKATSSPRAKMAMQAAPPPPTLRAGPVTAPATPAFERFGWAFMDLRTNQLAGSSNKDTMPNTTESMIKPWLAADYLSRLGNEQLSAAMRQTITSMIEDSNDEAANTVYKADGGLASIKRLIATCKLTETELGASWSETRITPADAVRYGKCIADDTAAGPTWTPWLLDKMRHVEGSVKDNTPSNVTMQGGHWGIVDALPESLAEETAIKNGWTYIYADSRWHINCLAINPDWILTVEMQFAGSQTYAGLQQGADACASVSRQLLYTPDV</sequence>
<dbReference type="Gene3D" id="3.40.710.10">
    <property type="entry name" value="DD-peptidase/beta-lactamase superfamily"/>
    <property type="match status" value="1"/>
</dbReference>
<dbReference type="Proteomes" id="UP001501570">
    <property type="component" value="Unassembled WGS sequence"/>
</dbReference>
<dbReference type="RefSeq" id="WP_345632033.1">
    <property type="nucleotide sequence ID" value="NZ_BAABJQ010000012.1"/>
</dbReference>
<evidence type="ECO:0000256" key="1">
    <source>
        <dbReference type="SAM" id="MobiDB-lite"/>
    </source>
</evidence>
<gene>
    <name evidence="2" type="ORF">GCM10023322_42460</name>
</gene>
<proteinExistence type="predicted"/>
<dbReference type="SUPFAM" id="SSF56601">
    <property type="entry name" value="beta-lactamase/transpeptidase-like"/>
    <property type="match status" value="1"/>
</dbReference>
<accession>A0ABP9S0U2</accession>
<evidence type="ECO:0000313" key="2">
    <source>
        <dbReference type="EMBL" id="GAA5189490.1"/>
    </source>
</evidence>
<name>A0ABP9S0U2_9ACTN</name>